<name>A0A6P6RU44_9EIME</name>
<feature type="compositionally biased region" description="Basic residues" evidence="1">
    <location>
        <begin position="182"/>
        <end position="205"/>
    </location>
</feature>
<dbReference type="Pfam" id="PF09805">
    <property type="entry name" value="Nop25"/>
    <property type="match status" value="1"/>
</dbReference>
<gene>
    <name evidence="3" type="primary">LOC34619852</name>
</gene>
<dbReference type="Proteomes" id="UP000515125">
    <property type="component" value="Unplaced"/>
</dbReference>
<dbReference type="AlphaFoldDB" id="A0A6P6RU44"/>
<sequence>MKRRSRTTGQSTVATFDFAARREFVTGATHRKELRRRDAQARLLEKRKEERRLLRAERREKIREHINHVNRSQQLAAAAANPNLKAVRLLPAEAPEGASVSPWHIASCVSLSLGGFPQPREPEAEASPAASTDSGLPSSRPPLRSSLQVKESKAEVSPLPSGEAEVKSYGKKRHVGAPGRCRGGKHKPQKKRHKSRKPQKKRNGR</sequence>
<proteinExistence type="predicted"/>
<feature type="region of interest" description="Disordered" evidence="1">
    <location>
        <begin position="116"/>
        <end position="205"/>
    </location>
</feature>
<organism evidence="2 3">
    <name type="scientific">Cyclospora cayetanensis</name>
    <dbReference type="NCBI Taxonomy" id="88456"/>
    <lineage>
        <taxon>Eukaryota</taxon>
        <taxon>Sar</taxon>
        <taxon>Alveolata</taxon>
        <taxon>Apicomplexa</taxon>
        <taxon>Conoidasida</taxon>
        <taxon>Coccidia</taxon>
        <taxon>Eucoccidiorida</taxon>
        <taxon>Eimeriorina</taxon>
        <taxon>Eimeriidae</taxon>
        <taxon>Cyclospora</taxon>
    </lineage>
</organism>
<dbReference type="RefSeq" id="XP_026191353.1">
    <property type="nucleotide sequence ID" value="XM_026335568.1"/>
</dbReference>
<evidence type="ECO:0000256" key="1">
    <source>
        <dbReference type="SAM" id="MobiDB-lite"/>
    </source>
</evidence>
<dbReference type="OrthoDB" id="347759at2759"/>
<dbReference type="GeneID" id="34619852"/>
<evidence type="ECO:0000313" key="2">
    <source>
        <dbReference type="Proteomes" id="UP000515125"/>
    </source>
</evidence>
<feature type="compositionally biased region" description="Low complexity" evidence="1">
    <location>
        <begin position="125"/>
        <end position="147"/>
    </location>
</feature>
<evidence type="ECO:0000313" key="3">
    <source>
        <dbReference type="RefSeq" id="XP_026191353.1"/>
    </source>
</evidence>
<reference evidence="3" key="1">
    <citation type="submission" date="2025-08" db="UniProtKB">
        <authorList>
            <consortium name="RefSeq"/>
        </authorList>
    </citation>
    <scope>IDENTIFICATION</scope>
</reference>
<keyword evidence="2" id="KW-1185">Reference proteome</keyword>
<protein>
    <submittedName>
        <fullName evidence="3">Uncharacterized protein LOC34619852</fullName>
    </submittedName>
</protein>
<accession>A0A6P6RU44</accession>
<dbReference type="InterPro" id="IPR019186">
    <property type="entry name" value="Nucleolar_protein_12"/>
</dbReference>